<evidence type="ECO:0000313" key="7">
    <source>
        <dbReference type="Proteomes" id="UP001595528"/>
    </source>
</evidence>
<reference evidence="7" key="1">
    <citation type="journal article" date="2019" name="Int. J. Syst. Evol. Microbiol.">
        <title>The Global Catalogue of Microorganisms (GCM) 10K type strain sequencing project: providing services to taxonomists for standard genome sequencing and annotation.</title>
        <authorList>
            <consortium name="The Broad Institute Genomics Platform"/>
            <consortium name="The Broad Institute Genome Sequencing Center for Infectious Disease"/>
            <person name="Wu L."/>
            <person name="Ma J."/>
        </authorList>
    </citation>
    <scope>NUCLEOTIDE SEQUENCE [LARGE SCALE GENOMIC DNA]</scope>
    <source>
        <strain evidence="7">KCTC 42964</strain>
    </source>
</reference>
<evidence type="ECO:0000256" key="2">
    <source>
        <dbReference type="ARBA" id="ARBA00007639"/>
    </source>
</evidence>
<dbReference type="Pfam" id="PF13407">
    <property type="entry name" value="Peripla_BP_4"/>
    <property type="match status" value="1"/>
</dbReference>
<dbReference type="Proteomes" id="UP001595528">
    <property type="component" value="Unassembled WGS sequence"/>
</dbReference>
<name>A0ABV7KYH6_9PROT</name>
<dbReference type="SUPFAM" id="SSF53822">
    <property type="entry name" value="Periplasmic binding protein-like I"/>
    <property type="match status" value="1"/>
</dbReference>
<dbReference type="PANTHER" id="PTHR46847">
    <property type="entry name" value="D-ALLOSE-BINDING PERIPLASMIC PROTEIN-RELATED"/>
    <property type="match status" value="1"/>
</dbReference>
<dbReference type="RefSeq" id="WP_379899607.1">
    <property type="nucleotide sequence ID" value="NZ_JBHRTR010000023.1"/>
</dbReference>
<evidence type="ECO:0000256" key="3">
    <source>
        <dbReference type="ARBA" id="ARBA00022729"/>
    </source>
</evidence>
<dbReference type="InterPro" id="IPR025997">
    <property type="entry name" value="SBP_2_dom"/>
</dbReference>
<evidence type="ECO:0000256" key="1">
    <source>
        <dbReference type="ARBA" id="ARBA00004196"/>
    </source>
</evidence>
<feature type="signal peptide" evidence="4">
    <location>
        <begin position="1"/>
        <end position="24"/>
    </location>
</feature>
<comment type="caution">
    <text evidence="6">The sequence shown here is derived from an EMBL/GenBank/DDBJ whole genome shotgun (WGS) entry which is preliminary data.</text>
</comment>
<sequence>MQTKLVKALFGGALVLALAGGAVAQESRLKSSAEMYDSFVEATKGRTIAWVPQATGMPLTDGWTQVMRQEAADLGMTLEMRDAAFSSTKMTQAVNALILEKPDVLVVHNFDVQLLARALRKAEEAGIYVVQLNMVSNYKTDAFVGGNWREIARGMGEDIVARCSRDQGKSGKVAHIQGDLTSDVSILESEGLKAAFEGHDGIEIVVDQAAQWDPNKAREITASALQQHPDLCAIVGHWGPMTMGAGQAVKAAGKSDQVTIYSTGENPQFICDAIKDGVLDRYWSVDNLKQGRDVMLTIKYLLQMNQPPGTFRLAGYSPVEILDKDNVERRCWK</sequence>
<gene>
    <name evidence="6" type="ORF">ACFOGJ_09375</name>
</gene>
<dbReference type="CDD" id="cd01536">
    <property type="entry name" value="PBP1_ABC_sugar_binding-like"/>
    <property type="match status" value="1"/>
</dbReference>
<comment type="similarity">
    <text evidence="2">Belongs to the bacterial solute-binding protein 2 family.</text>
</comment>
<keyword evidence="3 4" id="KW-0732">Signal</keyword>
<dbReference type="EMBL" id="JBHRTR010000023">
    <property type="protein sequence ID" value="MFC3227440.1"/>
    <property type="molecule type" value="Genomic_DNA"/>
</dbReference>
<keyword evidence="7" id="KW-1185">Reference proteome</keyword>
<feature type="domain" description="Periplasmic binding protein" evidence="5">
    <location>
        <begin position="48"/>
        <end position="303"/>
    </location>
</feature>
<dbReference type="InterPro" id="IPR028082">
    <property type="entry name" value="Peripla_BP_I"/>
</dbReference>
<evidence type="ECO:0000313" key="6">
    <source>
        <dbReference type="EMBL" id="MFC3227440.1"/>
    </source>
</evidence>
<feature type="chain" id="PRO_5046477061" evidence="4">
    <location>
        <begin position="25"/>
        <end position="333"/>
    </location>
</feature>
<dbReference type="PANTHER" id="PTHR46847:SF1">
    <property type="entry name" value="D-ALLOSE-BINDING PERIPLASMIC PROTEIN-RELATED"/>
    <property type="match status" value="1"/>
</dbReference>
<accession>A0ABV7KYH6</accession>
<evidence type="ECO:0000256" key="4">
    <source>
        <dbReference type="SAM" id="SignalP"/>
    </source>
</evidence>
<protein>
    <submittedName>
        <fullName evidence="6">Sugar ABC transporter substrate-binding protein</fullName>
    </submittedName>
</protein>
<organism evidence="6 7">
    <name type="scientific">Marinibaculum pumilum</name>
    <dbReference type="NCBI Taxonomy" id="1766165"/>
    <lineage>
        <taxon>Bacteria</taxon>
        <taxon>Pseudomonadati</taxon>
        <taxon>Pseudomonadota</taxon>
        <taxon>Alphaproteobacteria</taxon>
        <taxon>Rhodospirillales</taxon>
        <taxon>Rhodospirillaceae</taxon>
        <taxon>Marinibaculum</taxon>
    </lineage>
</organism>
<comment type="subcellular location">
    <subcellularLocation>
        <location evidence="1">Cell envelope</location>
    </subcellularLocation>
</comment>
<proteinExistence type="inferred from homology"/>
<dbReference type="Gene3D" id="3.40.50.2300">
    <property type="match status" value="2"/>
</dbReference>
<evidence type="ECO:0000259" key="5">
    <source>
        <dbReference type="Pfam" id="PF13407"/>
    </source>
</evidence>